<dbReference type="PROSITE" id="PS51318">
    <property type="entry name" value="TAT"/>
    <property type="match status" value="1"/>
</dbReference>
<reference evidence="2" key="1">
    <citation type="submission" date="2017-09" db="EMBL/GenBank/DDBJ databases">
        <title>Genome sequence of Nannocystis excedens DSM 71.</title>
        <authorList>
            <person name="Blom J."/>
        </authorList>
    </citation>
    <scope>NUCLEOTIDE SEQUENCE [LARGE SCALE GENOMIC DNA]</scope>
    <source>
        <strain evidence="2">type strain: E19</strain>
    </source>
</reference>
<organism evidence="1 2">
    <name type="scientific">Hartmannibacter diazotrophicus</name>
    <dbReference type="NCBI Taxonomy" id="1482074"/>
    <lineage>
        <taxon>Bacteria</taxon>
        <taxon>Pseudomonadati</taxon>
        <taxon>Pseudomonadota</taxon>
        <taxon>Alphaproteobacteria</taxon>
        <taxon>Hyphomicrobiales</taxon>
        <taxon>Pleomorphomonadaceae</taxon>
        <taxon>Hartmannibacter</taxon>
    </lineage>
</organism>
<dbReference type="EMBL" id="LT960614">
    <property type="protein sequence ID" value="SON58175.1"/>
    <property type="molecule type" value="Genomic_DNA"/>
</dbReference>
<protein>
    <recommendedName>
        <fullName evidence="3">LPS-assembly lipoprotein</fullName>
    </recommendedName>
</protein>
<name>A0A2C9DEB2_9HYPH</name>
<accession>A0A2C9DEB2</accession>
<gene>
    <name evidence="1" type="ORF">HDIA_4634</name>
</gene>
<dbReference type="OrthoDB" id="7678210at2"/>
<evidence type="ECO:0000313" key="1">
    <source>
        <dbReference type="EMBL" id="SON58175.1"/>
    </source>
</evidence>
<dbReference type="Gene3D" id="3.30.160.150">
    <property type="entry name" value="Lipoprotein like domain"/>
    <property type="match status" value="1"/>
</dbReference>
<dbReference type="InterPro" id="IPR006311">
    <property type="entry name" value="TAT_signal"/>
</dbReference>
<proteinExistence type="predicted"/>
<dbReference type="PROSITE" id="PS51257">
    <property type="entry name" value="PROKAR_LIPOPROTEIN"/>
    <property type="match status" value="1"/>
</dbReference>
<dbReference type="AlphaFoldDB" id="A0A2C9DEB2"/>
<sequence>MSSLERTLFTRRSVVLGLALGAAALAGGCQVRPLYADVSGTGASTDDDMRSIRVKFDRPDDNDETRVLQRIRNELIFAFTGGGEPAAPKYELNLLLSQREAEIGIQKFEDVPTTRLVSFVATFTLSDLAKQETVISATSFANASYDFSSQRFANIRAKRDAEDRAATAIANNIRTRVAAALASKK</sequence>
<dbReference type="Proteomes" id="UP000223606">
    <property type="component" value="Chromosome 1"/>
</dbReference>
<keyword evidence="2" id="KW-1185">Reference proteome</keyword>
<evidence type="ECO:0008006" key="3">
    <source>
        <dbReference type="Google" id="ProtNLM"/>
    </source>
</evidence>
<dbReference type="RefSeq" id="WP_099558401.1">
    <property type="nucleotide sequence ID" value="NZ_LT960614.1"/>
</dbReference>
<dbReference type="KEGG" id="hdi:HDIA_4634"/>
<evidence type="ECO:0000313" key="2">
    <source>
        <dbReference type="Proteomes" id="UP000223606"/>
    </source>
</evidence>